<name>A0A7I9XWJ5_9MYCO</name>
<feature type="transmembrane region" description="Helical" evidence="6">
    <location>
        <begin position="40"/>
        <end position="73"/>
    </location>
</feature>
<dbReference type="Pfam" id="PF00482">
    <property type="entry name" value="T2SSF"/>
    <property type="match status" value="1"/>
</dbReference>
<accession>A0A7I9XWJ5</accession>
<protein>
    <recommendedName>
        <fullName evidence="7">Type II secretion system protein GspF domain-containing protein</fullName>
    </recommendedName>
</protein>
<keyword evidence="4 6" id="KW-1133">Transmembrane helix</keyword>
<evidence type="ECO:0000256" key="3">
    <source>
        <dbReference type="ARBA" id="ARBA00022692"/>
    </source>
</evidence>
<organism evidence="8 9">
    <name type="scientific">Mycobacterium botniense</name>
    <dbReference type="NCBI Taxonomy" id="84962"/>
    <lineage>
        <taxon>Bacteria</taxon>
        <taxon>Bacillati</taxon>
        <taxon>Actinomycetota</taxon>
        <taxon>Actinomycetes</taxon>
        <taxon>Mycobacteriales</taxon>
        <taxon>Mycobacteriaceae</taxon>
        <taxon>Mycobacterium</taxon>
    </lineage>
</organism>
<comment type="caution">
    <text evidence="8">The sequence shown here is derived from an EMBL/GenBank/DDBJ whole genome shotgun (WGS) entry which is preliminary data.</text>
</comment>
<evidence type="ECO:0000313" key="8">
    <source>
        <dbReference type="EMBL" id="GFG74161.1"/>
    </source>
</evidence>
<evidence type="ECO:0000256" key="5">
    <source>
        <dbReference type="ARBA" id="ARBA00023136"/>
    </source>
</evidence>
<dbReference type="InterPro" id="IPR018076">
    <property type="entry name" value="T2SS_GspF_dom"/>
</dbReference>
<evidence type="ECO:0000256" key="6">
    <source>
        <dbReference type="SAM" id="Phobius"/>
    </source>
</evidence>
<feature type="transmembrane region" description="Helical" evidence="6">
    <location>
        <begin position="200"/>
        <end position="224"/>
    </location>
</feature>
<dbReference type="PANTHER" id="PTHR35007">
    <property type="entry name" value="INTEGRAL MEMBRANE PROTEIN-RELATED"/>
    <property type="match status" value="1"/>
</dbReference>
<evidence type="ECO:0000256" key="4">
    <source>
        <dbReference type="ARBA" id="ARBA00022989"/>
    </source>
</evidence>
<evidence type="ECO:0000256" key="2">
    <source>
        <dbReference type="ARBA" id="ARBA00022475"/>
    </source>
</evidence>
<keyword evidence="5 6" id="KW-0472">Membrane</keyword>
<dbReference type="EMBL" id="BLKW01000002">
    <property type="protein sequence ID" value="GFG74161.1"/>
    <property type="molecule type" value="Genomic_DNA"/>
</dbReference>
<reference evidence="8 9" key="1">
    <citation type="journal article" date="2019" name="Emerg. Microbes Infect.">
        <title>Comprehensive subspecies identification of 175 nontuberculous mycobacteria species based on 7547 genomic profiles.</title>
        <authorList>
            <person name="Matsumoto Y."/>
            <person name="Kinjo T."/>
            <person name="Motooka D."/>
            <person name="Nabeya D."/>
            <person name="Jung N."/>
            <person name="Uechi K."/>
            <person name="Horii T."/>
            <person name="Iida T."/>
            <person name="Fujita J."/>
            <person name="Nakamura S."/>
        </authorList>
    </citation>
    <scope>NUCLEOTIDE SEQUENCE [LARGE SCALE GENOMIC DNA]</scope>
    <source>
        <strain evidence="8 9">JCM 17322</strain>
    </source>
</reference>
<dbReference type="Proteomes" id="UP000465361">
    <property type="component" value="Unassembled WGS sequence"/>
</dbReference>
<dbReference type="RefSeq" id="WP_163755691.1">
    <property type="nucleotide sequence ID" value="NZ_BLKW01000002.1"/>
</dbReference>
<dbReference type="PANTHER" id="PTHR35007:SF4">
    <property type="entry name" value="CONSERVED TRANSMEMBRANE PROTEIN-RELATED"/>
    <property type="match status" value="1"/>
</dbReference>
<sequence length="264" mass="27531">MSGQLVAALLLVLAIGVSPSSSRGRIAARVSIRVPLKTRWISWLAGCAAVVAAVVLPLTTTVAAAVLVTTVGVRSRRRHRSRRAMKDTRALETGLDVVVGELRAGAHPAQAFSAAAEETDGAVAEAFRAVSARARLGADVSAGLRGVSGSSVVHTHWERLAVCWQLACNHGLAISTVMRTAQHDIGERRRFSARVSAGMAGARTTAVILATLPALGVALGQLIGAHPLRFLLGGHAGGWLLVVGLTLTCAGLLWSDRITDRVAR</sequence>
<comment type="subcellular location">
    <subcellularLocation>
        <location evidence="1">Cell membrane</location>
        <topology evidence="1">Multi-pass membrane protein</topology>
    </subcellularLocation>
</comment>
<evidence type="ECO:0000256" key="1">
    <source>
        <dbReference type="ARBA" id="ARBA00004651"/>
    </source>
</evidence>
<evidence type="ECO:0000259" key="7">
    <source>
        <dbReference type="Pfam" id="PF00482"/>
    </source>
</evidence>
<feature type="domain" description="Type II secretion system protein GspF" evidence="7">
    <location>
        <begin position="96"/>
        <end position="218"/>
    </location>
</feature>
<keyword evidence="9" id="KW-1185">Reference proteome</keyword>
<dbReference type="GO" id="GO:0005886">
    <property type="term" value="C:plasma membrane"/>
    <property type="evidence" value="ECO:0007669"/>
    <property type="project" value="UniProtKB-SubCell"/>
</dbReference>
<evidence type="ECO:0000313" key="9">
    <source>
        <dbReference type="Proteomes" id="UP000465361"/>
    </source>
</evidence>
<keyword evidence="2" id="KW-1003">Cell membrane</keyword>
<keyword evidence="3 6" id="KW-0812">Transmembrane</keyword>
<gene>
    <name evidence="8" type="ORF">MBOT_15260</name>
</gene>
<feature type="transmembrane region" description="Helical" evidence="6">
    <location>
        <begin position="236"/>
        <end position="254"/>
    </location>
</feature>
<dbReference type="AlphaFoldDB" id="A0A7I9XWJ5"/>
<proteinExistence type="predicted"/>